<keyword evidence="5 6" id="KW-0472">Membrane</keyword>
<dbReference type="OrthoDB" id="270930at2759"/>
<gene>
    <name evidence="9" type="primary">ERGIC3</name>
    <name evidence="9" type="ORF">DFQ27_009302</name>
</gene>
<proteinExistence type="inferred from homology"/>
<evidence type="ECO:0000259" key="7">
    <source>
        <dbReference type="Pfam" id="PF07970"/>
    </source>
</evidence>
<dbReference type="GO" id="GO:0006890">
    <property type="term" value="P:retrograde vesicle-mediated transport, Golgi to endoplasmic reticulum"/>
    <property type="evidence" value="ECO:0007669"/>
    <property type="project" value="TreeGrafter"/>
</dbReference>
<feature type="transmembrane region" description="Helical" evidence="6">
    <location>
        <begin position="343"/>
        <end position="366"/>
    </location>
</feature>
<dbReference type="PANTHER" id="PTHR10984">
    <property type="entry name" value="ENDOPLASMIC RETICULUM-GOLGI INTERMEDIATE COMPARTMENT PROTEIN"/>
    <property type="match status" value="1"/>
</dbReference>
<dbReference type="GO" id="GO:0030134">
    <property type="term" value="C:COPII-coated ER to Golgi transport vesicle"/>
    <property type="evidence" value="ECO:0007669"/>
    <property type="project" value="TreeGrafter"/>
</dbReference>
<dbReference type="GO" id="GO:0005789">
    <property type="term" value="C:endoplasmic reticulum membrane"/>
    <property type="evidence" value="ECO:0007669"/>
    <property type="project" value="TreeGrafter"/>
</dbReference>
<dbReference type="InterPro" id="IPR012936">
    <property type="entry name" value="Erv_C"/>
</dbReference>
<evidence type="ECO:0000256" key="5">
    <source>
        <dbReference type="ARBA" id="ARBA00023136"/>
    </source>
</evidence>
<evidence type="ECO:0000256" key="2">
    <source>
        <dbReference type="ARBA" id="ARBA00005648"/>
    </source>
</evidence>
<dbReference type="InterPro" id="IPR045888">
    <property type="entry name" value="Erv"/>
</dbReference>
<accession>A0A9P6QJG3</accession>
<evidence type="ECO:0000256" key="3">
    <source>
        <dbReference type="ARBA" id="ARBA00022692"/>
    </source>
</evidence>
<evidence type="ECO:0000256" key="4">
    <source>
        <dbReference type="ARBA" id="ARBA00022989"/>
    </source>
</evidence>
<dbReference type="GO" id="GO:0006888">
    <property type="term" value="P:endoplasmic reticulum to Golgi vesicle-mediated transport"/>
    <property type="evidence" value="ECO:0007669"/>
    <property type="project" value="TreeGrafter"/>
</dbReference>
<comment type="similarity">
    <text evidence="2">Belongs to the ERGIC family.</text>
</comment>
<dbReference type="InterPro" id="IPR039542">
    <property type="entry name" value="Erv_N"/>
</dbReference>
<keyword evidence="3 6" id="KW-0812">Transmembrane</keyword>
<evidence type="ECO:0000313" key="9">
    <source>
        <dbReference type="EMBL" id="KAG0266944.1"/>
    </source>
</evidence>
<dbReference type="Proteomes" id="UP000807716">
    <property type="component" value="Unassembled WGS sequence"/>
</dbReference>
<feature type="transmembrane region" description="Helical" evidence="6">
    <location>
        <begin position="20"/>
        <end position="43"/>
    </location>
</feature>
<dbReference type="AlphaFoldDB" id="A0A9P6QJG3"/>
<dbReference type="EMBL" id="JAAAJB010000084">
    <property type="protein sequence ID" value="KAG0266944.1"/>
    <property type="molecule type" value="Genomic_DNA"/>
</dbReference>
<dbReference type="GO" id="GO:0000139">
    <property type="term" value="C:Golgi membrane"/>
    <property type="evidence" value="ECO:0007669"/>
    <property type="project" value="TreeGrafter"/>
</dbReference>
<dbReference type="Pfam" id="PF07970">
    <property type="entry name" value="COPIIcoated_ERV"/>
    <property type="match status" value="1"/>
</dbReference>
<protein>
    <submittedName>
        <fullName evidence="9">Endoplasmic reticulum-Golgi intermediate compartment protein 3</fullName>
    </submittedName>
</protein>
<dbReference type="Pfam" id="PF13850">
    <property type="entry name" value="ERGIC_N"/>
    <property type="match status" value="1"/>
</dbReference>
<sequence>MARLNRLKQFDAYAKTLDEFRVKTSAGAAVTLASAAIILLLLIGEFMDYRSVHVESSLVVDSGRKGKMAIQIDITYPKIPCYVLTLDVMDVAGEHQTDISHSVFKVQLAPDGTEIKSEKTHKLGGSEVDPKKMDENYCGSCFGALKPESGCCNTCDDVRQAYARTNWAFKDPGSIEQCVREGYTDMVKEQAGQGCRIHGSLQVNKVAGNFHFAPGRSFQQASMHVHDIHPYLENGLDFTHKINHLSFGEKVPNVHNPLDGVSYEGADGLYMFQYYVKVVGTKYQYLNKPPVDTNQYSVTQFSRNLRPEGHIHGQGGLPGVFFNFDISPMLVIQVEERKPFTSFLTGVCAIIGGIFTVASILDSFIWRAEKSIRKKMEVGKLH</sequence>
<feature type="domain" description="Endoplasmic reticulum vesicle transporter N-terminal" evidence="8">
    <location>
        <begin position="7"/>
        <end position="96"/>
    </location>
</feature>
<name>A0A9P6QJG3_9FUNG</name>
<evidence type="ECO:0000259" key="8">
    <source>
        <dbReference type="Pfam" id="PF13850"/>
    </source>
</evidence>
<organism evidence="9 10">
    <name type="scientific">Actinomortierella ambigua</name>
    <dbReference type="NCBI Taxonomy" id="1343610"/>
    <lineage>
        <taxon>Eukaryota</taxon>
        <taxon>Fungi</taxon>
        <taxon>Fungi incertae sedis</taxon>
        <taxon>Mucoromycota</taxon>
        <taxon>Mortierellomycotina</taxon>
        <taxon>Mortierellomycetes</taxon>
        <taxon>Mortierellales</taxon>
        <taxon>Mortierellaceae</taxon>
        <taxon>Actinomortierella</taxon>
    </lineage>
</organism>
<reference evidence="9" key="1">
    <citation type="journal article" date="2020" name="Fungal Divers.">
        <title>Resolving the Mortierellaceae phylogeny through synthesis of multi-gene phylogenetics and phylogenomics.</title>
        <authorList>
            <person name="Vandepol N."/>
            <person name="Liber J."/>
            <person name="Desiro A."/>
            <person name="Na H."/>
            <person name="Kennedy M."/>
            <person name="Barry K."/>
            <person name="Grigoriev I.V."/>
            <person name="Miller A.N."/>
            <person name="O'Donnell K."/>
            <person name="Stajich J.E."/>
            <person name="Bonito G."/>
        </authorList>
    </citation>
    <scope>NUCLEOTIDE SEQUENCE</scope>
    <source>
        <strain evidence="9">BC1065</strain>
    </source>
</reference>
<comment type="subcellular location">
    <subcellularLocation>
        <location evidence="1">Membrane</location>
        <topology evidence="1">Multi-pass membrane protein</topology>
    </subcellularLocation>
</comment>
<keyword evidence="4 6" id="KW-1133">Transmembrane helix</keyword>
<evidence type="ECO:0000313" key="10">
    <source>
        <dbReference type="Proteomes" id="UP000807716"/>
    </source>
</evidence>
<dbReference type="PANTHER" id="PTHR10984:SF25">
    <property type="entry name" value="ENDOPLASMIC RETICULUM-GOLGI INTERMEDIATE COMPARTMENT PROTEIN 3"/>
    <property type="match status" value="1"/>
</dbReference>
<keyword evidence="10" id="KW-1185">Reference proteome</keyword>
<comment type="caution">
    <text evidence="9">The sequence shown here is derived from an EMBL/GenBank/DDBJ whole genome shotgun (WGS) entry which is preliminary data.</text>
</comment>
<evidence type="ECO:0000256" key="6">
    <source>
        <dbReference type="SAM" id="Phobius"/>
    </source>
</evidence>
<feature type="domain" description="Endoplasmic reticulum vesicle transporter C-terminal" evidence="7">
    <location>
        <begin position="141"/>
        <end position="362"/>
    </location>
</feature>
<evidence type="ECO:0000256" key="1">
    <source>
        <dbReference type="ARBA" id="ARBA00004141"/>
    </source>
</evidence>